<dbReference type="Pfam" id="PF00550">
    <property type="entry name" value="PP-binding"/>
    <property type="match status" value="1"/>
</dbReference>
<dbReference type="Gene3D" id="1.10.1200.10">
    <property type="entry name" value="ACP-like"/>
    <property type="match status" value="1"/>
</dbReference>
<name>A0ABN3JEV2_9ACTN</name>
<organism evidence="2 3">
    <name type="scientific">Streptomyces macrosporus</name>
    <dbReference type="NCBI Taxonomy" id="44032"/>
    <lineage>
        <taxon>Bacteria</taxon>
        <taxon>Bacillati</taxon>
        <taxon>Actinomycetota</taxon>
        <taxon>Actinomycetes</taxon>
        <taxon>Kitasatosporales</taxon>
        <taxon>Streptomycetaceae</taxon>
        <taxon>Streptomyces</taxon>
    </lineage>
</organism>
<dbReference type="EMBL" id="BAAASZ010000007">
    <property type="protein sequence ID" value="GAA2428422.1"/>
    <property type="molecule type" value="Genomic_DNA"/>
</dbReference>
<proteinExistence type="predicted"/>
<comment type="caution">
    <text evidence="2">The sequence shown here is derived from an EMBL/GenBank/DDBJ whole genome shotgun (WGS) entry which is preliminary data.</text>
</comment>
<sequence length="99" mass="10237">MTEQTTTPQAPAPAGGGPVTLADLAALMRQTAGVAIDPTTLADHADTAFTALDLDSLGLLGIVGELEKRHGRNLPDHAEQCKTPREFLDCVNTALTTGA</sequence>
<evidence type="ECO:0000259" key="1">
    <source>
        <dbReference type="PROSITE" id="PS50075"/>
    </source>
</evidence>
<dbReference type="RefSeq" id="WP_344320725.1">
    <property type="nucleotide sequence ID" value="NZ_BAAASZ010000007.1"/>
</dbReference>
<dbReference type="Proteomes" id="UP001501638">
    <property type="component" value="Unassembled WGS sequence"/>
</dbReference>
<dbReference type="SUPFAM" id="SSF47336">
    <property type="entry name" value="ACP-like"/>
    <property type="match status" value="1"/>
</dbReference>
<dbReference type="InterPro" id="IPR036736">
    <property type="entry name" value="ACP-like_sf"/>
</dbReference>
<keyword evidence="3" id="KW-1185">Reference proteome</keyword>
<evidence type="ECO:0000313" key="2">
    <source>
        <dbReference type="EMBL" id="GAA2428422.1"/>
    </source>
</evidence>
<reference evidence="2 3" key="1">
    <citation type="journal article" date="2019" name="Int. J. Syst. Evol. Microbiol.">
        <title>The Global Catalogue of Microorganisms (GCM) 10K type strain sequencing project: providing services to taxonomists for standard genome sequencing and annotation.</title>
        <authorList>
            <consortium name="The Broad Institute Genomics Platform"/>
            <consortium name="The Broad Institute Genome Sequencing Center for Infectious Disease"/>
            <person name="Wu L."/>
            <person name="Ma J."/>
        </authorList>
    </citation>
    <scope>NUCLEOTIDE SEQUENCE [LARGE SCALE GENOMIC DNA]</scope>
    <source>
        <strain evidence="2 3">JCM 6305</strain>
    </source>
</reference>
<evidence type="ECO:0000313" key="3">
    <source>
        <dbReference type="Proteomes" id="UP001501638"/>
    </source>
</evidence>
<accession>A0ABN3JEV2</accession>
<dbReference type="InterPro" id="IPR009081">
    <property type="entry name" value="PP-bd_ACP"/>
</dbReference>
<gene>
    <name evidence="2" type="ORF">GCM10010405_08750</name>
</gene>
<feature type="domain" description="Carrier" evidence="1">
    <location>
        <begin position="18"/>
        <end position="99"/>
    </location>
</feature>
<dbReference type="PROSITE" id="PS50075">
    <property type="entry name" value="CARRIER"/>
    <property type="match status" value="1"/>
</dbReference>
<protein>
    <submittedName>
        <fullName evidence="2">Acyl carrier protein</fullName>
    </submittedName>
</protein>